<protein>
    <submittedName>
        <fullName evidence="1">Uncharacterized protein</fullName>
    </submittedName>
</protein>
<proteinExistence type="predicted"/>
<evidence type="ECO:0000313" key="1">
    <source>
        <dbReference type="EMBL" id="MBX40436.1"/>
    </source>
</evidence>
<accession>A0A2P2ND78</accession>
<organism evidence="1">
    <name type="scientific">Rhizophora mucronata</name>
    <name type="common">Asiatic mangrove</name>
    <dbReference type="NCBI Taxonomy" id="61149"/>
    <lineage>
        <taxon>Eukaryota</taxon>
        <taxon>Viridiplantae</taxon>
        <taxon>Streptophyta</taxon>
        <taxon>Embryophyta</taxon>
        <taxon>Tracheophyta</taxon>
        <taxon>Spermatophyta</taxon>
        <taxon>Magnoliopsida</taxon>
        <taxon>eudicotyledons</taxon>
        <taxon>Gunneridae</taxon>
        <taxon>Pentapetalae</taxon>
        <taxon>rosids</taxon>
        <taxon>fabids</taxon>
        <taxon>Malpighiales</taxon>
        <taxon>Rhizophoraceae</taxon>
        <taxon>Rhizophora</taxon>
    </lineage>
</organism>
<dbReference type="EMBL" id="GGEC01059952">
    <property type="protein sequence ID" value="MBX40436.1"/>
    <property type="molecule type" value="Transcribed_RNA"/>
</dbReference>
<name>A0A2P2ND78_RHIMU</name>
<dbReference type="AlphaFoldDB" id="A0A2P2ND78"/>
<sequence>MLNYLKQFNKTAFQLLAN</sequence>
<reference evidence="1" key="1">
    <citation type="submission" date="2018-02" db="EMBL/GenBank/DDBJ databases">
        <title>Rhizophora mucronata_Transcriptome.</title>
        <authorList>
            <person name="Meera S.P."/>
            <person name="Sreeshan A."/>
            <person name="Augustine A."/>
        </authorList>
    </citation>
    <scope>NUCLEOTIDE SEQUENCE</scope>
    <source>
        <tissue evidence="1">Leaf</tissue>
    </source>
</reference>